<organism evidence="1 2">
    <name type="scientific">Alteromonas lipolytica</name>
    <dbReference type="NCBI Taxonomy" id="1856405"/>
    <lineage>
        <taxon>Bacteria</taxon>
        <taxon>Pseudomonadati</taxon>
        <taxon>Pseudomonadota</taxon>
        <taxon>Gammaproteobacteria</taxon>
        <taxon>Alteromonadales</taxon>
        <taxon>Alteromonadaceae</taxon>
        <taxon>Alteromonas/Salinimonas group</taxon>
        <taxon>Alteromonas</taxon>
    </lineage>
</organism>
<sequence length="73" mass="8254">MSGILELVIFDDGSGLSFLSEGNITTVLHLESVKKQYPDYSEMLMAFIEKRDKSGTKTLLNKMGLVDVNHKYR</sequence>
<gene>
    <name evidence="1" type="ORF">BFC17_21290</name>
</gene>
<name>A0A1E8FDS4_9ALTE</name>
<accession>A0A1E8FDS4</accession>
<dbReference type="EMBL" id="MJIC01000014">
    <property type="protein sequence ID" value="OFI34084.1"/>
    <property type="molecule type" value="Genomic_DNA"/>
</dbReference>
<evidence type="ECO:0000313" key="2">
    <source>
        <dbReference type="Proteomes" id="UP000176037"/>
    </source>
</evidence>
<reference evidence="1 2" key="1">
    <citation type="submission" date="2016-09" db="EMBL/GenBank/DDBJ databases">
        <title>Alteromonas lipolytica, a new species isolated from sea water.</title>
        <authorList>
            <person name="Wu Y.-H."/>
            <person name="Cheng H."/>
            <person name="Xu X.-W."/>
        </authorList>
    </citation>
    <scope>NUCLEOTIDE SEQUENCE [LARGE SCALE GENOMIC DNA]</scope>
    <source>
        <strain evidence="1 2">JW12</strain>
    </source>
</reference>
<keyword evidence="2" id="KW-1185">Reference proteome</keyword>
<comment type="caution">
    <text evidence="1">The sequence shown here is derived from an EMBL/GenBank/DDBJ whole genome shotgun (WGS) entry which is preliminary data.</text>
</comment>
<protein>
    <submittedName>
        <fullName evidence="1">Uncharacterized protein</fullName>
    </submittedName>
</protein>
<evidence type="ECO:0000313" key="1">
    <source>
        <dbReference type="EMBL" id="OFI34084.1"/>
    </source>
</evidence>
<dbReference type="RefSeq" id="WP_070177012.1">
    <property type="nucleotide sequence ID" value="NZ_BMJR01000003.1"/>
</dbReference>
<dbReference type="STRING" id="1856405.BFC17_21290"/>
<dbReference type="AlphaFoldDB" id="A0A1E8FDS4"/>
<dbReference type="Proteomes" id="UP000176037">
    <property type="component" value="Unassembled WGS sequence"/>
</dbReference>
<proteinExistence type="predicted"/>